<keyword evidence="6 10" id="KW-1133">Transmembrane helix</keyword>
<keyword evidence="3" id="KW-0050">Antiport</keyword>
<protein>
    <recommendedName>
        <fullName evidence="9">Multidrug-efflux transporter</fullName>
    </recommendedName>
</protein>
<feature type="transmembrane region" description="Helical" evidence="10">
    <location>
        <begin position="320"/>
        <end position="338"/>
    </location>
</feature>
<proteinExistence type="predicted"/>
<dbReference type="Pfam" id="PF01554">
    <property type="entry name" value="MatE"/>
    <property type="match status" value="2"/>
</dbReference>
<evidence type="ECO:0000256" key="7">
    <source>
        <dbReference type="ARBA" id="ARBA00023065"/>
    </source>
</evidence>
<reference evidence="11 12" key="1">
    <citation type="journal article" date="2025" name="Int. J. Syst. Evol. Microbiol.">
        <title>Desulfovibrio falkowii sp. nov., Porphyromonas miyakawae sp. nov., Mediterraneibacter flintii sp. nov. and Owariibacterium komagatae gen. nov., sp. nov., isolated from human faeces.</title>
        <authorList>
            <person name="Hamaguchi T."/>
            <person name="Ohara M."/>
            <person name="Hisatomi A."/>
            <person name="Sekiguchi K."/>
            <person name="Takeda J.I."/>
            <person name="Ueyama J."/>
            <person name="Ito M."/>
            <person name="Nishiwaki H."/>
            <person name="Ogi T."/>
            <person name="Hirayama M."/>
            <person name="Ohkuma M."/>
            <person name="Sakamoto M."/>
            <person name="Ohno K."/>
        </authorList>
    </citation>
    <scope>NUCLEOTIDE SEQUENCE [LARGE SCALE GENOMIC DNA]</scope>
    <source>
        <strain evidence="11 12">13CB8C</strain>
    </source>
</reference>
<evidence type="ECO:0000256" key="8">
    <source>
        <dbReference type="ARBA" id="ARBA00023136"/>
    </source>
</evidence>
<dbReference type="PIRSF" id="PIRSF006603">
    <property type="entry name" value="DinF"/>
    <property type="match status" value="1"/>
</dbReference>
<dbReference type="PANTHER" id="PTHR43298:SF2">
    <property type="entry name" value="FMN_FAD EXPORTER YEEO-RELATED"/>
    <property type="match status" value="1"/>
</dbReference>
<keyword evidence="2" id="KW-0813">Transport</keyword>
<evidence type="ECO:0000256" key="3">
    <source>
        <dbReference type="ARBA" id="ARBA00022449"/>
    </source>
</evidence>
<accession>A0ABQ0E6M0</accession>
<name>A0ABQ0E6M0_9BACT</name>
<dbReference type="InterPro" id="IPR050222">
    <property type="entry name" value="MATE_MdtK"/>
</dbReference>
<dbReference type="EMBL" id="BAAFSG010000001">
    <property type="protein sequence ID" value="GAB1253303.1"/>
    <property type="molecule type" value="Genomic_DNA"/>
</dbReference>
<feature type="transmembrane region" description="Helical" evidence="10">
    <location>
        <begin position="133"/>
        <end position="152"/>
    </location>
</feature>
<evidence type="ECO:0000256" key="4">
    <source>
        <dbReference type="ARBA" id="ARBA00022475"/>
    </source>
</evidence>
<keyword evidence="12" id="KW-1185">Reference proteome</keyword>
<keyword evidence="5 10" id="KW-0812">Transmembrane</keyword>
<evidence type="ECO:0000256" key="9">
    <source>
        <dbReference type="ARBA" id="ARBA00031636"/>
    </source>
</evidence>
<comment type="caution">
    <text evidence="11">The sequence shown here is derived from an EMBL/GenBank/DDBJ whole genome shotgun (WGS) entry which is preliminary data.</text>
</comment>
<evidence type="ECO:0000256" key="2">
    <source>
        <dbReference type="ARBA" id="ARBA00022448"/>
    </source>
</evidence>
<comment type="subcellular location">
    <subcellularLocation>
        <location evidence="1">Cell membrane</location>
        <topology evidence="1">Multi-pass membrane protein</topology>
    </subcellularLocation>
</comment>
<feature type="transmembrane region" description="Helical" evidence="10">
    <location>
        <begin position="388"/>
        <end position="408"/>
    </location>
</feature>
<dbReference type="PANTHER" id="PTHR43298">
    <property type="entry name" value="MULTIDRUG RESISTANCE PROTEIN NORM-RELATED"/>
    <property type="match status" value="1"/>
</dbReference>
<dbReference type="RefSeq" id="WP_407844242.1">
    <property type="nucleotide sequence ID" value="NZ_BAAFSG010000001.1"/>
</dbReference>
<evidence type="ECO:0000313" key="11">
    <source>
        <dbReference type="EMBL" id="GAB1253303.1"/>
    </source>
</evidence>
<feature type="transmembrane region" description="Helical" evidence="10">
    <location>
        <begin position="44"/>
        <end position="67"/>
    </location>
</feature>
<feature type="transmembrane region" description="Helical" evidence="10">
    <location>
        <begin position="285"/>
        <end position="308"/>
    </location>
</feature>
<organism evidence="11 12">
    <name type="scientific">Desulfovibrio falkowii</name>
    <dbReference type="NCBI Taxonomy" id="3136602"/>
    <lineage>
        <taxon>Bacteria</taxon>
        <taxon>Pseudomonadati</taxon>
        <taxon>Thermodesulfobacteriota</taxon>
        <taxon>Desulfovibrionia</taxon>
        <taxon>Desulfovibrionales</taxon>
        <taxon>Desulfovibrionaceae</taxon>
        <taxon>Desulfovibrio</taxon>
    </lineage>
</organism>
<dbReference type="InterPro" id="IPR002528">
    <property type="entry name" value="MATE_fam"/>
</dbReference>
<evidence type="ECO:0000256" key="6">
    <source>
        <dbReference type="ARBA" id="ARBA00022989"/>
    </source>
</evidence>
<evidence type="ECO:0000256" key="10">
    <source>
        <dbReference type="SAM" id="Phobius"/>
    </source>
</evidence>
<keyword evidence="4" id="KW-1003">Cell membrane</keyword>
<dbReference type="CDD" id="cd13137">
    <property type="entry name" value="MATE_NorM_like"/>
    <property type="match status" value="1"/>
</dbReference>
<keyword evidence="7" id="KW-0406">Ion transport</keyword>
<sequence>MPDANTVSAREVARLTIPQLGLMFCHMVMSMTDLWVAGQLDEGVLAALGFISQIYSLLMLLTAIVGSGCMAMVSQSLGAGKSLRARRYSGLIVCLSFSAGSLVALLAVGILAVLPLEQMVPAHLVPVARTFGLAYAAQLPFYYSLIMLNSVFRAHKLVWLPTTTLCFVAGINFIGSAGLGLGWWGLPRLGYEAVAWTTFGASVAGFICNAALAVRTGILRPSSFAAWRWNRLAMPRLWRVGAPAMVGNVAAHAGSLALLACVSSLPHGAVDAVAGMTLGMRVMGFVLFPVAGLGMTITILGGHMIGAGLGRAGYVLGLRYGLRVALALAVAGGLLCLLRQPVTLAFTADSGAVNMAELYLVFSCLVLPLQGMGQMLNSILAGAGATRFTCRISCISTWGISVPVAYVLGHWTRLGAAGIFAGMACGSAAAALWTLRVYMRKKWLGSTKAVW</sequence>
<gene>
    <name evidence="11" type="ORF">Defa_07900</name>
</gene>
<keyword evidence="8 10" id="KW-0472">Membrane</keyword>
<evidence type="ECO:0000313" key="12">
    <source>
        <dbReference type="Proteomes" id="UP001628192"/>
    </source>
</evidence>
<feature type="transmembrane region" description="Helical" evidence="10">
    <location>
        <begin position="164"/>
        <end position="186"/>
    </location>
</feature>
<evidence type="ECO:0000256" key="5">
    <source>
        <dbReference type="ARBA" id="ARBA00022692"/>
    </source>
</evidence>
<feature type="transmembrane region" description="Helical" evidence="10">
    <location>
        <begin position="414"/>
        <end position="435"/>
    </location>
</feature>
<evidence type="ECO:0000256" key="1">
    <source>
        <dbReference type="ARBA" id="ARBA00004651"/>
    </source>
</evidence>
<feature type="transmembrane region" description="Helical" evidence="10">
    <location>
        <begin position="358"/>
        <end position="376"/>
    </location>
</feature>
<feature type="transmembrane region" description="Helical" evidence="10">
    <location>
        <begin position="240"/>
        <end position="265"/>
    </location>
</feature>
<dbReference type="Proteomes" id="UP001628192">
    <property type="component" value="Unassembled WGS sequence"/>
</dbReference>
<feature type="transmembrane region" description="Helical" evidence="10">
    <location>
        <begin position="88"/>
        <end position="113"/>
    </location>
</feature>
<feature type="transmembrane region" description="Helical" evidence="10">
    <location>
        <begin position="198"/>
        <end position="219"/>
    </location>
</feature>
<dbReference type="InterPro" id="IPR048279">
    <property type="entry name" value="MdtK-like"/>
</dbReference>